<dbReference type="Proteomes" id="UP001189429">
    <property type="component" value="Unassembled WGS sequence"/>
</dbReference>
<organism evidence="1 2">
    <name type="scientific">Prorocentrum cordatum</name>
    <dbReference type="NCBI Taxonomy" id="2364126"/>
    <lineage>
        <taxon>Eukaryota</taxon>
        <taxon>Sar</taxon>
        <taxon>Alveolata</taxon>
        <taxon>Dinophyceae</taxon>
        <taxon>Prorocentrales</taxon>
        <taxon>Prorocentraceae</taxon>
        <taxon>Prorocentrum</taxon>
    </lineage>
</organism>
<proteinExistence type="predicted"/>
<reference evidence="1" key="1">
    <citation type="submission" date="2023-10" db="EMBL/GenBank/DDBJ databases">
        <authorList>
            <person name="Chen Y."/>
            <person name="Shah S."/>
            <person name="Dougan E. K."/>
            <person name="Thang M."/>
            <person name="Chan C."/>
        </authorList>
    </citation>
    <scope>NUCLEOTIDE SEQUENCE [LARGE SCALE GENOMIC DNA]</scope>
</reference>
<dbReference type="EMBL" id="CAUYUJ010016334">
    <property type="protein sequence ID" value="CAK0864140.1"/>
    <property type="molecule type" value="Genomic_DNA"/>
</dbReference>
<keyword evidence="2" id="KW-1185">Reference proteome</keyword>
<sequence>MESAAKEQADLLALFVSAGEGAAMCGDEAQKLVSKHMGQAVKSIAEVALKELSSSASSQPAAPATKVVKLLTFISYAVKHVGGWFDHSVHMQIGAMANSVRLVHPKDEDIVDWSVWLIALSAPEAFEALWQEILGERCDELLASAVVRATASLACDARRPSHMQPSDLARRMLLVAQQPPTRPRVLARRFHYLGKFLVGIRGAAGEEAVAREADEFMQLVQRALVAYRDEDWETVGKKLLAVSARLWGLCGHICLLKRREFAMDKYWLMALLHDISKPSFGVPR</sequence>
<accession>A0ABN9UVJ5</accession>
<name>A0ABN9UVJ5_9DINO</name>
<evidence type="ECO:0000313" key="2">
    <source>
        <dbReference type="Proteomes" id="UP001189429"/>
    </source>
</evidence>
<protein>
    <recommendedName>
        <fullName evidence="3">Nuclear pore complex protein Nup85</fullName>
    </recommendedName>
</protein>
<evidence type="ECO:0008006" key="3">
    <source>
        <dbReference type="Google" id="ProtNLM"/>
    </source>
</evidence>
<evidence type="ECO:0000313" key="1">
    <source>
        <dbReference type="EMBL" id="CAK0864140.1"/>
    </source>
</evidence>
<comment type="caution">
    <text evidence="1">The sequence shown here is derived from an EMBL/GenBank/DDBJ whole genome shotgun (WGS) entry which is preliminary data.</text>
</comment>
<gene>
    <name evidence="1" type="ORF">PCOR1329_LOCUS52094</name>
</gene>